<protein>
    <submittedName>
        <fullName evidence="1">Uncharacterized protein</fullName>
    </submittedName>
</protein>
<sequence length="77" mass="8315">MVLTVAAFLDGRNGLAARLAGQLLARCRELTTIVRDLEAEVTTLINRLVPALLSPSSRTLQGLAPSEARTMTERLNP</sequence>
<organism evidence="1 2">
    <name type="scientific">Streptomyces olivochromogenes</name>
    <dbReference type="NCBI Taxonomy" id="1963"/>
    <lineage>
        <taxon>Bacteria</taxon>
        <taxon>Bacillati</taxon>
        <taxon>Actinomycetota</taxon>
        <taxon>Actinomycetes</taxon>
        <taxon>Kitasatosporales</taxon>
        <taxon>Streptomycetaceae</taxon>
        <taxon>Streptomyces</taxon>
    </lineage>
</organism>
<accession>A0A250VHP7</accession>
<dbReference type="AlphaFoldDB" id="A0A250VHP7"/>
<evidence type="ECO:0000313" key="1">
    <source>
        <dbReference type="EMBL" id="GAX53717.1"/>
    </source>
</evidence>
<reference evidence="2" key="1">
    <citation type="submission" date="2017-05" db="EMBL/GenBank/DDBJ databases">
        <title>Streptomyces olivochromogenes NBRC 3561 whole genome shotgun sequence.</title>
        <authorList>
            <person name="Dohra H."/>
            <person name="Kodani S."/>
        </authorList>
    </citation>
    <scope>NUCLEOTIDE SEQUENCE [LARGE SCALE GENOMIC DNA]</scope>
    <source>
        <strain evidence="2">NBRC 3561</strain>
    </source>
</reference>
<comment type="caution">
    <text evidence="1">The sequence shown here is derived from an EMBL/GenBank/DDBJ whole genome shotgun (WGS) entry which is preliminary data.</text>
</comment>
<dbReference type="Proteomes" id="UP000217446">
    <property type="component" value="Unassembled WGS sequence"/>
</dbReference>
<keyword evidence="2" id="KW-1185">Reference proteome</keyword>
<name>A0A250VHP7_STROL</name>
<dbReference type="EMBL" id="BDQI01000011">
    <property type="protein sequence ID" value="GAX53717.1"/>
    <property type="molecule type" value="Genomic_DNA"/>
</dbReference>
<proteinExistence type="predicted"/>
<evidence type="ECO:0000313" key="2">
    <source>
        <dbReference type="Proteomes" id="UP000217446"/>
    </source>
</evidence>
<gene>
    <name evidence="1" type="ORF">SO3561_05247</name>
</gene>